<evidence type="ECO:0000313" key="7">
    <source>
        <dbReference type="EMBL" id="APX11675.1"/>
    </source>
</evidence>
<keyword evidence="3 6" id="KW-0812">Transmembrane</keyword>
<evidence type="ECO:0000256" key="1">
    <source>
        <dbReference type="ARBA" id="ARBA00004651"/>
    </source>
</evidence>
<proteinExistence type="predicted"/>
<dbReference type="GO" id="GO:0015171">
    <property type="term" value="F:amino acid transmembrane transporter activity"/>
    <property type="evidence" value="ECO:0007669"/>
    <property type="project" value="TreeGrafter"/>
</dbReference>
<dbReference type="PANTHER" id="PTHR30086:SF20">
    <property type="entry name" value="ARGININE EXPORTER PROTEIN ARGO-RELATED"/>
    <property type="match status" value="1"/>
</dbReference>
<evidence type="ECO:0000256" key="5">
    <source>
        <dbReference type="ARBA" id="ARBA00023136"/>
    </source>
</evidence>
<keyword evidence="8" id="KW-1185">Reference proteome</keyword>
<dbReference type="PANTHER" id="PTHR30086">
    <property type="entry name" value="ARGININE EXPORTER PROTEIN ARGO"/>
    <property type="match status" value="1"/>
</dbReference>
<sequence length="202" mass="21307">MSLTIAELVAFNTVLLAALVSPGAAMLFITRATVTGGRGAGIATGIGLGTAAAMWTLAALLGLEAVFTLFPWTYTALKIGGALYLIWIAVQTWRHARDPLGEAPLARGRAVLSGMLLNFGNPKSMLFAAAVIVVVFPKGLAPADIAVIVLNHWALELVFYTCLALALSTPHVRRGYVSLKPIFDRIAATLLGALGLRLILEK</sequence>
<dbReference type="AlphaFoldDB" id="A0A1P8MUE5"/>
<evidence type="ECO:0000256" key="3">
    <source>
        <dbReference type="ARBA" id="ARBA00022692"/>
    </source>
</evidence>
<feature type="transmembrane region" description="Helical" evidence="6">
    <location>
        <begin position="69"/>
        <end position="90"/>
    </location>
</feature>
<dbReference type="Proteomes" id="UP000186336">
    <property type="component" value="Chromosome"/>
</dbReference>
<accession>A0A1P8MUE5</accession>
<evidence type="ECO:0000313" key="8">
    <source>
        <dbReference type="Proteomes" id="UP000186336"/>
    </source>
</evidence>
<name>A0A1P8MUE5_9RHOB</name>
<dbReference type="KEGG" id="tom:BWR18_08265"/>
<dbReference type="GO" id="GO:0005886">
    <property type="term" value="C:plasma membrane"/>
    <property type="evidence" value="ECO:0007669"/>
    <property type="project" value="UniProtKB-SubCell"/>
</dbReference>
<comment type="subcellular location">
    <subcellularLocation>
        <location evidence="1">Cell membrane</location>
        <topology evidence="1">Multi-pass membrane protein</topology>
    </subcellularLocation>
</comment>
<reference evidence="7 8" key="1">
    <citation type="submission" date="2017-01" db="EMBL/GenBank/DDBJ databases">
        <title>Complete genome of Tateyamaria omphalii DOK1-4 isolated from seawater in Dokdo.</title>
        <authorList>
            <person name="Kim J.H."/>
            <person name="Chi W.-J."/>
        </authorList>
    </citation>
    <scope>NUCLEOTIDE SEQUENCE [LARGE SCALE GENOMIC DNA]</scope>
    <source>
        <strain evidence="7 8">DOK1-4</strain>
    </source>
</reference>
<dbReference type="RefSeq" id="WP_076627536.1">
    <property type="nucleotide sequence ID" value="NZ_CP019312.1"/>
</dbReference>
<evidence type="ECO:0000256" key="2">
    <source>
        <dbReference type="ARBA" id="ARBA00022475"/>
    </source>
</evidence>
<dbReference type="EMBL" id="CP019312">
    <property type="protein sequence ID" value="APX11675.1"/>
    <property type="molecule type" value="Genomic_DNA"/>
</dbReference>
<keyword evidence="2" id="KW-1003">Cell membrane</keyword>
<feature type="transmembrane region" description="Helical" evidence="6">
    <location>
        <begin position="182"/>
        <end position="200"/>
    </location>
</feature>
<evidence type="ECO:0000256" key="4">
    <source>
        <dbReference type="ARBA" id="ARBA00022989"/>
    </source>
</evidence>
<keyword evidence="4 6" id="KW-1133">Transmembrane helix</keyword>
<dbReference type="InterPro" id="IPR001123">
    <property type="entry name" value="LeuE-type"/>
</dbReference>
<feature type="transmembrane region" description="Helical" evidence="6">
    <location>
        <begin position="6"/>
        <end position="29"/>
    </location>
</feature>
<protein>
    <submittedName>
        <fullName evidence="7">Lysine transporter LysE</fullName>
    </submittedName>
</protein>
<evidence type="ECO:0000256" key="6">
    <source>
        <dbReference type="SAM" id="Phobius"/>
    </source>
</evidence>
<keyword evidence="5 6" id="KW-0472">Membrane</keyword>
<feature type="transmembrane region" description="Helical" evidence="6">
    <location>
        <begin position="111"/>
        <end position="136"/>
    </location>
</feature>
<dbReference type="Pfam" id="PF01810">
    <property type="entry name" value="LysE"/>
    <property type="match status" value="1"/>
</dbReference>
<gene>
    <name evidence="7" type="ORF">BWR18_08265</name>
</gene>
<dbReference type="STRING" id="299262.BWR18_08265"/>
<feature type="transmembrane region" description="Helical" evidence="6">
    <location>
        <begin position="148"/>
        <end position="170"/>
    </location>
</feature>
<organism evidence="7 8">
    <name type="scientific">Tateyamaria omphalii</name>
    <dbReference type="NCBI Taxonomy" id="299262"/>
    <lineage>
        <taxon>Bacteria</taxon>
        <taxon>Pseudomonadati</taxon>
        <taxon>Pseudomonadota</taxon>
        <taxon>Alphaproteobacteria</taxon>
        <taxon>Rhodobacterales</taxon>
        <taxon>Roseobacteraceae</taxon>
        <taxon>Tateyamaria</taxon>
    </lineage>
</organism>
<feature type="transmembrane region" description="Helical" evidence="6">
    <location>
        <begin position="41"/>
        <end position="63"/>
    </location>
</feature>